<dbReference type="RefSeq" id="NP_820610.2">
    <property type="nucleotide sequence ID" value="NC_002971.4"/>
</dbReference>
<proteinExistence type="predicted"/>
<feature type="compositionally biased region" description="Polar residues" evidence="1">
    <location>
        <begin position="77"/>
        <end position="86"/>
    </location>
</feature>
<dbReference type="GeneID" id="1209539"/>
<dbReference type="RefSeq" id="WP_010958335.1">
    <property type="nucleotide sequence ID" value="NC_002971.4"/>
</dbReference>
<dbReference type="STRING" id="227377.CBU_1628"/>
<reference evidence="2 3" key="1">
    <citation type="journal article" date="2003" name="Proc. Natl. Acad. Sci. U.S.A.">
        <title>Complete genome sequence of the Q-fever pathogen, Coxiella burnetii.</title>
        <authorList>
            <person name="Seshadri R."/>
            <person name="Paulsen I.T."/>
            <person name="Eisen J.A."/>
            <person name="Read T.D."/>
            <person name="Nelson K.E."/>
            <person name="Nelson W.C."/>
            <person name="Ward N.L."/>
            <person name="Tettelin H."/>
            <person name="Davidsen T.M."/>
            <person name="Beanan M.J."/>
            <person name="Deboy R.T."/>
            <person name="Daugherty S.C."/>
            <person name="Brinkac L.M."/>
            <person name="Madupu R."/>
            <person name="Dodson R.J."/>
            <person name="Khouri H.M."/>
            <person name="Lee K.H."/>
            <person name="Carty H.A."/>
            <person name="Scanlan D."/>
            <person name="Heinzen R.A."/>
            <person name="Thompson H.A."/>
            <person name="Samuel J.E."/>
            <person name="Fraser C.M."/>
            <person name="Heidelberg J.F."/>
        </authorList>
    </citation>
    <scope>NUCLEOTIDE SEQUENCE [LARGE SCALE GENOMIC DNA]</scope>
    <source>
        <strain evidence="3">RSA 493 / Nine Mile phase I</strain>
    </source>
</reference>
<dbReference type="KEGG" id="cbu:CBU_1628"/>
<accession>Q83B85</accession>
<dbReference type="OrthoDB" id="8682498at2"/>
<keyword evidence="3" id="KW-1185">Reference proteome</keyword>
<dbReference type="EMBL" id="AE016828">
    <property type="protein sequence ID" value="AAO91124.2"/>
    <property type="molecule type" value="Genomic_DNA"/>
</dbReference>
<dbReference type="AlphaFoldDB" id="Q83B85"/>
<dbReference type="EnsemblBacteria" id="AAO91124">
    <property type="protein sequence ID" value="AAO91124"/>
    <property type="gene ID" value="CBU_1628"/>
</dbReference>
<evidence type="ECO:0000313" key="3">
    <source>
        <dbReference type="Proteomes" id="UP000002671"/>
    </source>
</evidence>
<protein>
    <submittedName>
        <fullName evidence="2">IcmK</fullName>
    </submittedName>
</protein>
<evidence type="ECO:0000313" key="2">
    <source>
        <dbReference type="EMBL" id="AAO91124.2"/>
    </source>
</evidence>
<sequence>MSKVRKMVIRKIFLTLLIGASIIPVLALADNAAFAYGVRSLITDPAQNSPSTQPRTADKLRQNQQAVIDNLLNKARSTANPTSQNEASSASSSGQNPGLSDDAFANTIRNMMPLSPDQIRTLHYLFDQSQQAAAAAPGVPPKPTSASVIVNLSPGATPPIIRLSSGFVTSLVFLDSSGAPWPIQAYDLGDPKSFNIQWNKKDNTLLVQALSHYKAGNLAVVLEGLDTPVMLTLMPGQRAVDYRVDLRVPGLGPNANPDLDGLPATESPELLNVLNGVPPSNSKPLTITGGDCQGWLIKGHIFLRTRLTVLSPGWISTMSSADGTHAYELQTTPVVLASQRGQLVKLMIEGL</sequence>
<reference evidence="2 3" key="2">
    <citation type="journal article" date="2009" name="Infect. Immun.">
        <title>Comparative genomics reveal extensive transposon-mediated genomic plasticity and diversity among potential effector proteins within the genus Coxiella.</title>
        <authorList>
            <person name="Beare P.A."/>
            <person name="Unsworth N."/>
            <person name="Andoh M."/>
            <person name="Voth D.E."/>
            <person name="Omsland A."/>
            <person name="Gilk S.D."/>
            <person name="Williams K.P."/>
            <person name="Sobral B.W."/>
            <person name="Kupko J.J.III."/>
            <person name="Porcella S.F."/>
            <person name="Samuel J.E."/>
            <person name="Heinzen R.A."/>
        </authorList>
    </citation>
    <scope>NUCLEOTIDE SEQUENCE [LARGE SCALE GENOMIC DNA]</scope>
    <source>
        <strain evidence="3">RSA 493 / Nine Mile phase I</strain>
    </source>
</reference>
<dbReference type="InterPro" id="IPR022073">
    <property type="entry name" value="T4BSS_DotH_IcmK"/>
</dbReference>
<dbReference type="eggNOG" id="ENOG5032SK2">
    <property type="taxonomic scope" value="Bacteria"/>
</dbReference>
<dbReference type="Pfam" id="PF12293">
    <property type="entry name" value="T4BSS_DotH_IcmK"/>
    <property type="match status" value="1"/>
</dbReference>
<dbReference type="HOGENOM" id="CLU_058378_0_1_6"/>
<evidence type="ECO:0000256" key="1">
    <source>
        <dbReference type="SAM" id="MobiDB-lite"/>
    </source>
</evidence>
<feature type="region of interest" description="Disordered" evidence="1">
    <location>
        <begin position="77"/>
        <end position="103"/>
    </location>
</feature>
<name>Q83B85_COXBU</name>
<gene>
    <name evidence="2" type="primary">icmK</name>
    <name evidence="2" type="ordered locus">CBU_1628</name>
</gene>
<organism evidence="2 3">
    <name type="scientific">Coxiella burnetii (strain RSA 493 / Nine Mile phase I)</name>
    <dbReference type="NCBI Taxonomy" id="227377"/>
    <lineage>
        <taxon>Bacteria</taxon>
        <taxon>Pseudomonadati</taxon>
        <taxon>Pseudomonadota</taxon>
        <taxon>Gammaproteobacteria</taxon>
        <taxon>Legionellales</taxon>
        <taxon>Coxiellaceae</taxon>
        <taxon>Coxiella</taxon>
    </lineage>
</organism>
<dbReference type="Proteomes" id="UP000002671">
    <property type="component" value="Chromosome"/>
</dbReference>
<dbReference type="PATRIC" id="fig|227377.7.peg.1621"/>